<dbReference type="InterPro" id="IPR029026">
    <property type="entry name" value="tRNA_m1G_MTases_N"/>
</dbReference>
<keyword evidence="3" id="KW-0436">Ligase</keyword>
<keyword evidence="4 11" id="KW-0489">Methyltransferase</keyword>
<dbReference type="GO" id="GO:0006434">
    <property type="term" value="P:seryl-tRNA aminoacylation"/>
    <property type="evidence" value="ECO:0007669"/>
    <property type="project" value="InterPro"/>
</dbReference>
<dbReference type="Gene3D" id="3.30.930.10">
    <property type="entry name" value="Bira Bifunctional Protein, Domain 2"/>
    <property type="match status" value="1"/>
</dbReference>
<dbReference type="CDD" id="cd18091">
    <property type="entry name" value="SpoU-like_TRM3-like"/>
    <property type="match status" value="1"/>
</dbReference>
<keyword evidence="7" id="KW-0067">ATP-binding</keyword>
<dbReference type="InterPro" id="IPR045864">
    <property type="entry name" value="aa-tRNA-synth_II/BPL/LPL"/>
</dbReference>
<evidence type="ECO:0000256" key="8">
    <source>
        <dbReference type="ARBA" id="ARBA00023146"/>
    </source>
</evidence>
<keyword evidence="5" id="KW-0808">Transferase</keyword>
<dbReference type="Proteomes" id="UP000478052">
    <property type="component" value="Unassembled WGS sequence"/>
</dbReference>
<dbReference type="InterPro" id="IPR001537">
    <property type="entry name" value="SpoU_MeTrfase"/>
</dbReference>
<dbReference type="EMBL" id="VUJU01001870">
    <property type="protein sequence ID" value="KAF0763488.1"/>
    <property type="molecule type" value="Genomic_DNA"/>
</dbReference>
<dbReference type="InterPro" id="IPR002317">
    <property type="entry name" value="Ser-tRNA-ligase_type_1"/>
</dbReference>
<evidence type="ECO:0000256" key="3">
    <source>
        <dbReference type="ARBA" id="ARBA00022598"/>
    </source>
</evidence>
<evidence type="ECO:0000256" key="6">
    <source>
        <dbReference type="ARBA" id="ARBA00022741"/>
    </source>
</evidence>
<keyword evidence="8" id="KW-0030">Aminoacyl-tRNA synthetase</keyword>
<dbReference type="InterPro" id="IPR006195">
    <property type="entry name" value="aa-tRNA-synth_II"/>
</dbReference>
<dbReference type="PANTHER" id="PTHR12029:SF11">
    <property type="entry name" value="METHYLTRANSFERASE TARBP1-RELATED"/>
    <property type="match status" value="1"/>
</dbReference>
<dbReference type="InterPro" id="IPR029028">
    <property type="entry name" value="Alpha/beta_knot_MTases"/>
</dbReference>
<evidence type="ECO:0000313" key="12">
    <source>
        <dbReference type="Proteomes" id="UP000478052"/>
    </source>
</evidence>
<protein>
    <recommendedName>
        <fullName evidence="2">serine--tRNA ligase</fullName>
        <ecNumber evidence="2">6.1.1.11</ecNumber>
    </recommendedName>
    <alternativeName>
        <fullName evidence="9">Seryl-tRNA synthetase</fullName>
    </alternativeName>
</protein>
<evidence type="ECO:0000256" key="4">
    <source>
        <dbReference type="ARBA" id="ARBA00022603"/>
    </source>
</evidence>
<reference evidence="11 12" key="1">
    <citation type="submission" date="2019-08" db="EMBL/GenBank/DDBJ databases">
        <title>Whole genome of Aphis craccivora.</title>
        <authorList>
            <person name="Voronova N.V."/>
            <person name="Shulinski R.S."/>
            <person name="Bandarenka Y.V."/>
            <person name="Zhorov D.G."/>
            <person name="Warner D."/>
        </authorList>
    </citation>
    <scope>NUCLEOTIDE SEQUENCE [LARGE SCALE GENOMIC DNA]</scope>
    <source>
        <strain evidence="11">180601</strain>
        <tissue evidence="11">Whole Body</tissue>
    </source>
</reference>
<accession>A0A6G0YZ79</accession>
<dbReference type="FunFam" id="3.30.930.10:FF:000078">
    <property type="entry name" value="Seryl-tRNA synthetase"/>
    <property type="match status" value="1"/>
</dbReference>
<dbReference type="PANTHER" id="PTHR12029">
    <property type="entry name" value="RNA METHYLTRANSFERASE"/>
    <property type="match status" value="1"/>
</dbReference>
<comment type="similarity">
    <text evidence="1">Belongs to the class-II aminoacyl-tRNA synthetase family. Type-1 seryl-tRNA synthetase subfamily.</text>
</comment>
<evidence type="ECO:0000313" key="11">
    <source>
        <dbReference type="EMBL" id="KAF0763488.1"/>
    </source>
</evidence>
<evidence type="ECO:0000256" key="1">
    <source>
        <dbReference type="ARBA" id="ARBA00010728"/>
    </source>
</evidence>
<comment type="caution">
    <text evidence="11">The sequence shown here is derived from an EMBL/GenBank/DDBJ whole genome shotgun (WGS) entry which is preliminary data.</text>
</comment>
<dbReference type="Pfam" id="PF00588">
    <property type="entry name" value="SpoU_methylase"/>
    <property type="match status" value="1"/>
</dbReference>
<dbReference type="PROSITE" id="PS50862">
    <property type="entry name" value="AA_TRNA_LIGASE_II"/>
    <property type="match status" value="1"/>
</dbReference>
<dbReference type="GO" id="GO:0030488">
    <property type="term" value="P:tRNA methylation"/>
    <property type="evidence" value="ECO:0007669"/>
    <property type="project" value="InterPro"/>
</dbReference>
<evidence type="ECO:0000256" key="9">
    <source>
        <dbReference type="ARBA" id="ARBA00031113"/>
    </source>
</evidence>
<dbReference type="SUPFAM" id="SSF75217">
    <property type="entry name" value="alpha/beta knot"/>
    <property type="match status" value="1"/>
</dbReference>
<dbReference type="InterPro" id="IPR002314">
    <property type="entry name" value="aa-tRNA-synt_IIb"/>
</dbReference>
<evidence type="ECO:0000256" key="5">
    <source>
        <dbReference type="ARBA" id="ARBA00022679"/>
    </source>
</evidence>
<dbReference type="InterPro" id="IPR044748">
    <property type="entry name" value="Trm3/TARBP1_C"/>
</dbReference>
<sequence>MYPKKVDFIKQFMKFYSSWQNNLSNNVQTFKKTMPNLENKFKNISKKTHPHVEHIQGDFEVVKSVGQKPVFKFKPLPLNMLSKVKYCLKTDNLTNYCGDRSYYFIGPLAKIEHALVQYTLIKLIKKGFKLVSVPDILPDELIERCGMDTAGERNQVYTLHNNYYGNKWCLSGTSEMALAGSLMNKNVSKDKLPLKLCSVSRCYRAEVSSIAEEKGIFRVHQFTKVEMFGACLPEESENMALYFRNIQEDLLQPLNLHYRVLDMAKHELGTQAYRKYDIEAWMPGSNKYGEISSCSDCTNYQSERLGIHSDGTFLHTVNGTACAVPRLIIALAETHQTVDGSLTLPEELNDYVVEQNLFKNKSTFPKFTPVQAHRYKLLHNMEEITMLQSMLNILNSKHSKKKKAIIEALPILLDTYDVYEEIDVYNLIVTNAKNLCFQVFDPQLESLAWKDSDVSLDDLKPLLTYFINMIKKQNNSDIIQLFEYSIELINKVDFKNCSNERIRNIGVFMQNIFMPDNGSMDDNTELNNLRNTLINILNEPYLNKNKLDAIVILLNNIVSTNYIPILWKNFKSMIQVHPNRIMNLLFNMQTLFFDSSCIGVILNDDDFWSLTCNLLTCENNVIRTYNNVILKLACSQLLNENVNYRPNKSKEQYMKVWNDYMVVMETLENTQQHLTLPILSTAKKLALNKTDDDYDNYNLPLKWITAMYCKMSKHSSKYVVLASIDIITNMPIISLKTEQLLLSFVNSLNNVFLYKMSSEIFLNQPQLEIILSLWFNKLMMSNDGHDVFGIFLLYLPTIKWSIVPLTYLMKSLADISIDRPFRLNIIDHILKIKCIIEKMPNSYLKTIVLTFLFTFTCKFTFDLNTEFNCDLFDCIIMYQNETKSMKYIMNSIQKINDLNYLDKQLSQHINEKNKMYSTSIGLIVLSNIFRDSSISIKKLDEIFCKTVDLSDQLEFLECLLEVEERFGRYDTSVGKILNKHIWPIITRWVENCFQVLEENPCDDQIISRFLDKVLSSNRIINNTNSMNIWLKKCYSILTNHSGNYSILAIYSWIGKYATKNFFEDTLKKDWLSFTKYFIDTGFFFIKNQDFYHSRKPGMHQIPQLDIINTFFQHSTVPKKEMLDILEWLMDKTLERHDLYWSIYFSTAESFLCKFPIQEHSHLVIQFVQNCWDFLVDCRVSCFPNATKSFIKMAFHYNLLQEEKYKTFVKHQVIQTLLTEKCRYKFSVCFSLLLLQFLEEDRSINILELNFLISEFFAKCLLFSIDRYGAIKIEWDTIEYVRTLNDSFPIINDISIECLPDDKYLRFNIIKCLCKLNSNMLWKNVLNIIIKTESSLKDRKFFHNSKAYRLKQRVVQVLLIVACDKQHESFIFDENIYKWSLASLKEVSHIHSVAYQLIWLLVLIYNKCPSSYDFWNDFKSAQENHNYMCSLISMVYHLHKIKNSKQFNIDAKKNLLPLCFSNGYKIRFYAQSTMFTLCSNNPEEDEWSLLCESMGNIINQNEQTKKYENPFDDFFYQELDMIHSLSLKNICIEVPRLLNIVHEECFPMKWLNVFLVAMDNNEKYDLSLCAVSSFIEKNTSPVSSDEVIVLDNAQNAQRKYIPSQPVDEHTSKSMLIVVASLIDKVTNLGGLARTCQVFGASTLVVDNLTCVEKREFTALSMTAEKHQNIIEVRAKNLKSYLQKKKIEGYQIVAAEQTVDSIKLHDNQLPFKCVLLLGNETSGIPHDLLSTMDICVEIEQLGIVRSLNVHVAGSLFIWEYTKQHCLKSSN</sequence>
<dbReference type="OrthoDB" id="241340at2759"/>
<dbReference type="GO" id="GO:0016423">
    <property type="term" value="F:tRNA (guanine) methyltransferase activity"/>
    <property type="evidence" value="ECO:0007669"/>
    <property type="project" value="InterPro"/>
</dbReference>
<evidence type="ECO:0000256" key="2">
    <source>
        <dbReference type="ARBA" id="ARBA00012840"/>
    </source>
</evidence>
<dbReference type="GO" id="GO:0004828">
    <property type="term" value="F:serine-tRNA ligase activity"/>
    <property type="evidence" value="ECO:0007669"/>
    <property type="project" value="UniProtKB-EC"/>
</dbReference>
<dbReference type="PRINTS" id="PR00981">
    <property type="entry name" value="TRNASYNTHSER"/>
</dbReference>
<dbReference type="GO" id="GO:0005524">
    <property type="term" value="F:ATP binding"/>
    <property type="evidence" value="ECO:0007669"/>
    <property type="project" value="UniProtKB-KW"/>
</dbReference>
<keyword evidence="6" id="KW-0547">Nucleotide-binding</keyword>
<keyword evidence="12" id="KW-1185">Reference proteome</keyword>
<proteinExistence type="inferred from homology"/>
<dbReference type="Pfam" id="PF00587">
    <property type="entry name" value="tRNA-synt_2b"/>
    <property type="match status" value="1"/>
</dbReference>
<dbReference type="Gene3D" id="3.40.1280.10">
    <property type="match status" value="1"/>
</dbReference>
<dbReference type="InterPro" id="IPR045330">
    <property type="entry name" value="TRM3/TARBP1"/>
</dbReference>
<dbReference type="GO" id="GO:0003723">
    <property type="term" value="F:RNA binding"/>
    <property type="evidence" value="ECO:0007669"/>
    <property type="project" value="InterPro"/>
</dbReference>
<dbReference type="EC" id="6.1.1.11" evidence="2"/>
<evidence type="ECO:0000256" key="7">
    <source>
        <dbReference type="ARBA" id="ARBA00022840"/>
    </source>
</evidence>
<name>A0A6G0YZ79_APHCR</name>
<feature type="domain" description="Aminoacyl-transfer RNA synthetases class-II family profile" evidence="10">
    <location>
        <begin position="123"/>
        <end position="345"/>
    </location>
</feature>
<organism evidence="11 12">
    <name type="scientific">Aphis craccivora</name>
    <name type="common">Cowpea aphid</name>
    <dbReference type="NCBI Taxonomy" id="307492"/>
    <lineage>
        <taxon>Eukaryota</taxon>
        <taxon>Metazoa</taxon>
        <taxon>Ecdysozoa</taxon>
        <taxon>Arthropoda</taxon>
        <taxon>Hexapoda</taxon>
        <taxon>Insecta</taxon>
        <taxon>Pterygota</taxon>
        <taxon>Neoptera</taxon>
        <taxon>Paraneoptera</taxon>
        <taxon>Hemiptera</taxon>
        <taxon>Sternorrhyncha</taxon>
        <taxon>Aphidomorpha</taxon>
        <taxon>Aphidoidea</taxon>
        <taxon>Aphididae</taxon>
        <taxon>Aphidini</taxon>
        <taxon>Aphis</taxon>
        <taxon>Aphis</taxon>
    </lineage>
</organism>
<evidence type="ECO:0000259" key="10">
    <source>
        <dbReference type="PROSITE" id="PS50862"/>
    </source>
</evidence>
<dbReference type="SUPFAM" id="SSF55681">
    <property type="entry name" value="Class II aaRS and biotin synthetases"/>
    <property type="match status" value="1"/>
</dbReference>
<gene>
    <name evidence="11" type="ORF">FWK35_00012800</name>
</gene>